<organism evidence="1 2">
    <name type="scientific">Lutispora thermophila DSM 19022</name>
    <dbReference type="NCBI Taxonomy" id="1122184"/>
    <lineage>
        <taxon>Bacteria</taxon>
        <taxon>Bacillati</taxon>
        <taxon>Bacillota</taxon>
        <taxon>Clostridia</taxon>
        <taxon>Lutisporales</taxon>
        <taxon>Lutisporaceae</taxon>
        <taxon>Lutispora</taxon>
    </lineage>
</organism>
<gene>
    <name evidence="1" type="ORF">SAMN02745176_03450</name>
</gene>
<dbReference type="OrthoDB" id="9780660at2"/>
<evidence type="ECO:0000313" key="1">
    <source>
        <dbReference type="EMBL" id="SHJ39779.1"/>
    </source>
</evidence>
<dbReference type="STRING" id="1122184.SAMN02745176_03450"/>
<dbReference type="EMBL" id="FQZS01000043">
    <property type="protein sequence ID" value="SHJ39779.1"/>
    <property type="molecule type" value="Genomic_DNA"/>
</dbReference>
<evidence type="ECO:0000313" key="2">
    <source>
        <dbReference type="Proteomes" id="UP000184442"/>
    </source>
</evidence>
<dbReference type="InterPro" id="IPR043168">
    <property type="entry name" value="DegV_C"/>
</dbReference>
<sequence length="60" mass="6585">MSLSASVIGSILNIKSIVTTVDGKLEMLEKTCEVKKAISAIMDMIEEKGWALNAKYKPKK</sequence>
<proteinExistence type="predicted"/>
<name>A0A1M6IZ92_9FIRM</name>
<keyword evidence="2" id="KW-1185">Reference proteome</keyword>
<reference evidence="1 2" key="1">
    <citation type="submission" date="2016-11" db="EMBL/GenBank/DDBJ databases">
        <authorList>
            <person name="Jaros S."/>
            <person name="Januszkiewicz K."/>
            <person name="Wedrychowicz H."/>
        </authorList>
    </citation>
    <scope>NUCLEOTIDE SEQUENCE [LARGE SCALE GENOMIC DNA]</scope>
    <source>
        <strain evidence="1 2">DSM 19022</strain>
    </source>
</reference>
<dbReference type="AlphaFoldDB" id="A0A1M6IZ92"/>
<protein>
    <submittedName>
        <fullName evidence="1">Uncharacterized protein, DegV family COG1307</fullName>
    </submittedName>
</protein>
<dbReference type="Pfam" id="PF02645">
    <property type="entry name" value="DegV"/>
    <property type="match status" value="1"/>
</dbReference>
<dbReference type="InterPro" id="IPR003797">
    <property type="entry name" value="DegV"/>
</dbReference>
<dbReference type="RefSeq" id="WP_073028022.1">
    <property type="nucleotide sequence ID" value="NZ_FQZS01000043.1"/>
</dbReference>
<dbReference type="Gene3D" id="3.30.1180.10">
    <property type="match status" value="1"/>
</dbReference>
<dbReference type="Proteomes" id="UP000184442">
    <property type="component" value="Unassembled WGS sequence"/>
</dbReference>
<accession>A0A1M6IZ92</accession>
<dbReference type="SUPFAM" id="SSF82549">
    <property type="entry name" value="DAK1/DegV-like"/>
    <property type="match status" value="1"/>
</dbReference>